<name>A0ABR7U7Y0_9BRAD</name>
<evidence type="ECO:0000313" key="1">
    <source>
        <dbReference type="EMBL" id="MBC9980149.1"/>
    </source>
</evidence>
<reference evidence="1 2" key="1">
    <citation type="journal article" date="2020" name="Arch. Microbiol.">
        <title>Bradyrhizobium campsiandrae sp. nov., a nitrogen-fixing bacterial strain isolated from a native leguminous tree from the Amazon adapted to flooded conditions.</title>
        <authorList>
            <person name="Cabral Michel D."/>
            <person name="Martins da Costa E."/>
            <person name="Azarias Guimaraes A."/>
            <person name="Soares de Carvalho T."/>
            <person name="Santos de Castro Caputo P."/>
            <person name="Willems A."/>
            <person name="de Souza Moreira F.M."/>
        </authorList>
    </citation>
    <scope>NUCLEOTIDE SEQUENCE [LARGE SCALE GENOMIC DNA]</scope>
    <source>
        <strain evidence="2">INPA 384B</strain>
    </source>
</reference>
<organism evidence="1 2">
    <name type="scientific">Bradyrhizobium campsiandrae</name>
    <dbReference type="NCBI Taxonomy" id="1729892"/>
    <lineage>
        <taxon>Bacteria</taxon>
        <taxon>Pseudomonadati</taxon>
        <taxon>Pseudomonadota</taxon>
        <taxon>Alphaproteobacteria</taxon>
        <taxon>Hyphomicrobiales</taxon>
        <taxon>Nitrobacteraceae</taxon>
        <taxon>Bradyrhizobium</taxon>
    </lineage>
</organism>
<dbReference type="RefSeq" id="WP_188096352.1">
    <property type="nucleotide sequence ID" value="NZ_JAANIH010000003.1"/>
</dbReference>
<gene>
    <name evidence="1" type="ORF">HA482_18260</name>
</gene>
<evidence type="ECO:0000313" key="2">
    <source>
        <dbReference type="Proteomes" id="UP000639516"/>
    </source>
</evidence>
<accession>A0ABR7U7Y0</accession>
<protein>
    <submittedName>
        <fullName evidence="1">Uncharacterized protein</fullName>
    </submittedName>
</protein>
<comment type="caution">
    <text evidence="1">The sequence shown here is derived from an EMBL/GenBank/DDBJ whole genome shotgun (WGS) entry which is preliminary data.</text>
</comment>
<dbReference type="EMBL" id="JAATTO010000024">
    <property type="protein sequence ID" value="MBC9980149.1"/>
    <property type="molecule type" value="Genomic_DNA"/>
</dbReference>
<keyword evidence="2" id="KW-1185">Reference proteome</keyword>
<sequence length="221" mass="24808">MTVDLDGRVLCFDGAILRDLDFSLLSKLRKGGLFVVRSPGGEARTTTWLSDFLRERLATVIVYDYCLSACASYLLVASSETYVIGDTIVAWHHTTWPLCPVLRDAIDGGPRRLEQDACSDAAPVYGPAMFALKELEETFFASRLLRFPYEDPPESIPVRRVLKSMFESTGTYPNVLWTWNPRYSSAAFKTKITYEAYPSSQAELDALVARYGLGTYVIYDP</sequence>
<proteinExistence type="predicted"/>
<dbReference type="Proteomes" id="UP000639516">
    <property type="component" value="Unassembled WGS sequence"/>
</dbReference>